<dbReference type="InterPro" id="IPR001867">
    <property type="entry name" value="OmpR/PhoB-type_DNA-bd"/>
</dbReference>
<name>A0A938WLX1_9BACT</name>
<dbReference type="GO" id="GO:0006355">
    <property type="term" value="P:regulation of DNA-templated transcription"/>
    <property type="evidence" value="ECO:0007669"/>
    <property type="project" value="InterPro"/>
</dbReference>
<keyword evidence="3" id="KW-0812">Transmembrane</keyword>
<dbReference type="InterPro" id="IPR016032">
    <property type="entry name" value="Sig_transdc_resp-reg_C-effctor"/>
</dbReference>
<dbReference type="CDD" id="cd00383">
    <property type="entry name" value="trans_reg_C"/>
    <property type="match status" value="1"/>
</dbReference>
<evidence type="ECO:0000256" key="2">
    <source>
        <dbReference type="PROSITE-ProRule" id="PRU01091"/>
    </source>
</evidence>
<protein>
    <submittedName>
        <fullName evidence="5">Helix-turn-helix domain-containing protein</fullName>
    </submittedName>
</protein>
<dbReference type="PROSITE" id="PS51755">
    <property type="entry name" value="OMPR_PHOB"/>
    <property type="match status" value="1"/>
</dbReference>
<evidence type="ECO:0000259" key="4">
    <source>
        <dbReference type="PROSITE" id="PS51755"/>
    </source>
</evidence>
<dbReference type="SUPFAM" id="SSF46894">
    <property type="entry name" value="C-terminal effector domain of the bipartite response regulators"/>
    <property type="match status" value="1"/>
</dbReference>
<dbReference type="SMART" id="SM00862">
    <property type="entry name" value="Trans_reg_C"/>
    <property type="match status" value="1"/>
</dbReference>
<evidence type="ECO:0000313" key="5">
    <source>
        <dbReference type="EMBL" id="MBM6661322.1"/>
    </source>
</evidence>
<sequence>MRLSRIKKALAHGVPVFVFIVLVGSSAMASVGSYCATADLVEGDLRRALADTIAAKGAYYAANDTIRTFRGLQAAAGGNVVMRVDDATFRRNIASGRLRESAYLQVSIVGGPGSGVGPAVACGGGIATDAVVLRSADGASAVALRGCAGCSAASVLAMSDQRLPLALFAAALLWAFGCAAGRRRASLSRARAEAYGGLELSADGALFVDAAGEPVRLTPMQHRLLAMFFAAEGHSLSHREICDALWPKKPDASDTLYTLIRRLRCVVEQRSSLRIESDRGRAYRLTDR</sequence>
<keyword evidence="3" id="KW-0472">Membrane</keyword>
<keyword evidence="1 2" id="KW-0238">DNA-binding</keyword>
<keyword evidence="6" id="KW-1185">Reference proteome</keyword>
<accession>A0A938WLX1</accession>
<evidence type="ECO:0000256" key="3">
    <source>
        <dbReference type="SAM" id="Phobius"/>
    </source>
</evidence>
<feature type="domain" description="OmpR/PhoB-type" evidence="4">
    <location>
        <begin position="190"/>
        <end position="287"/>
    </location>
</feature>
<dbReference type="RefSeq" id="WP_205108914.1">
    <property type="nucleotide sequence ID" value="NZ_JACJJL010000008.1"/>
</dbReference>
<dbReference type="GO" id="GO:0003677">
    <property type="term" value="F:DNA binding"/>
    <property type="evidence" value="ECO:0007669"/>
    <property type="project" value="UniProtKB-UniRule"/>
</dbReference>
<feature type="DNA-binding region" description="OmpR/PhoB-type" evidence="2">
    <location>
        <begin position="190"/>
        <end position="287"/>
    </location>
</feature>
<evidence type="ECO:0000256" key="1">
    <source>
        <dbReference type="ARBA" id="ARBA00023125"/>
    </source>
</evidence>
<keyword evidence="3" id="KW-1133">Transmembrane helix</keyword>
<organism evidence="5 6">
    <name type="scientific">Marseilla massiliensis</name>
    <dbReference type="NCBI Taxonomy" id="1841864"/>
    <lineage>
        <taxon>Bacteria</taxon>
        <taxon>Pseudomonadati</taxon>
        <taxon>Bacteroidota</taxon>
        <taxon>Bacteroidia</taxon>
        <taxon>Bacteroidales</taxon>
        <taxon>Prevotellaceae</taxon>
        <taxon>Marseilla</taxon>
    </lineage>
</organism>
<comment type="caution">
    <text evidence="5">The sequence shown here is derived from an EMBL/GenBank/DDBJ whole genome shotgun (WGS) entry which is preliminary data.</text>
</comment>
<dbReference type="Gene3D" id="1.10.10.10">
    <property type="entry name" value="Winged helix-like DNA-binding domain superfamily/Winged helix DNA-binding domain"/>
    <property type="match status" value="1"/>
</dbReference>
<dbReference type="EMBL" id="JACJJL010000008">
    <property type="protein sequence ID" value="MBM6661322.1"/>
    <property type="molecule type" value="Genomic_DNA"/>
</dbReference>
<dbReference type="InterPro" id="IPR036388">
    <property type="entry name" value="WH-like_DNA-bd_sf"/>
</dbReference>
<dbReference type="GO" id="GO:0000160">
    <property type="term" value="P:phosphorelay signal transduction system"/>
    <property type="evidence" value="ECO:0007669"/>
    <property type="project" value="InterPro"/>
</dbReference>
<dbReference type="AlphaFoldDB" id="A0A938WLX1"/>
<dbReference type="Proteomes" id="UP000764045">
    <property type="component" value="Unassembled WGS sequence"/>
</dbReference>
<reference evidence="5 6" key="1">
    <citation type="journal article" date="2021" name="Sci. Rep.">
        <title>The distribution of antibiotic resistance genes in chicken gut microbiota commensals.</title>
        <authorList>
            <person name="Juricova H."/>
            <person name="Matiasovicova J."/>
            <person name="Kubasova T."/>
            <person name="Cejkova D."/>
            <person name="Rychlik I."/>
        </authorList>
    </citation>
    <scope>NUCLEOTIDE SEQUENCE [LARGE SCALE GENOMIC DNA]</scope>
    <source>
        <strain evidence="5 6">An819</strain>
    </source>
</reference>
<feature type="transmembrane region" description="Helical" evidence="3">
    <location>
        <begin position="163"/>
        <end position="181"/>
    </location>
</feature>
<evidence type="ECO:0000313" key="6">
    <source>
        <dbReference type="Proteomes" id="UP000764045"/>
    </source>
</evidence>
<gene>
    <name evidence="5" type="ORF">H6B30_06060</name>
</gene>
<dbReference type="Pfam" id="PF00486">
    <property type="entry name" value="Trans_reg_C"/>
    <property type="match status" value="1"/>
</dbReference>
<proteinExistence type="predicted"/>